<evidence type="ECO:0000313" key="7">
    <source>
        <dbReference type="EMBL" id="PSC67546.1"/>
    </source>
</evidence>
<evidence type="ECO:0000256" key="3">
    <source>
        <dbReference type="ARBA" id="ARBA00023235"/>
    </source>
</evidence>
<comment type="catalytic activity">
    <reaction evidence="1">
        <text>a uridine in RNA = a pseudouridine in RNA</text>
        <dbReference type="Rhea" id="RHEA:48348"/>
        <dbReference type="Rhea" id="RHEA-COMP:12068"/>
        <dbReference type="Rhea" id="RHEA-COMP:12069"/>
        <dbReference type="ChEBI" id="CHEBI:65314"/>
        <dbReference type="ChEBI" id="CHEBI:65315"/>
    </reaction>
</comment>
<dbReference type="PANTHER" id="PTHR46936:SF1">
    <property type="entry name" value="ARABINOSYLTRANSFERASE XEG113"/>
    <property type="match status" value="1"/>
</dbReference>
<proteinExistence type="inferred from homology"/>
<dbReference type="GO" id="GO:0052325">
    <property type="term" value="P:cell wall pectin biosynthetic process"/>
    <property type="evidence" value="ECO:0007669"/>
    <property type="project" value="TreeGrafter"/>
</dbReference>
<dbReference type="GO" id="GO:0003723">
    <property type="term" value="F:RNA binding"/>
    <property type="evidence" value="ECO:0007669"/>
    <property type="project" value="UniProtKB-KW"/>
</dbReference>
<dbReference type="OrthoDB" id="418349at2759"/>
<feature type="compositionally biased region" description="Basic and acidic residues" evidence="5">
    <location>
        <begin position="185"/>
        <end position="196"/>
    </location>
</feature>
<dbReference type="GO" id="GO:0001522">
    <property type="term" value="P:pseudouridine synthesis"/>
    <property type="evidence" value="ECO:0007669"/>
    <property type="project" value="InterPro"/>
</dbReference>
<dbReference type="STRING" id="554055.A0A2P6V0C4"/>
<dbReference type="SUPFAM" id="SSF55120">
    <property type="entry name" value="Pseudouridine synthase"/>
    <property type="match status" value="1"/>
</dbReference>
<dbReference type="CDD" id="cd00165">
    <property type="entry name" value="S4"/>
    <property type="match status" value="1"/>
</dbReference>
<keyword evidence="3" id="KW-0413">Isomerase</keyword>
<evidence type="ECO:0000313" key="8">
    <source>
        <dbReference type="Proteomes" id="UP000239649"/>
    </source>
</evidence>
<sequence length="1531" mass="163723">MGRRAAAGLSLRQLRPLQAAASDAQVVQAAQQQAEHELIVSLEDFAKGKAKLRLDAFLSARLPAASRARLQASIKEGLVVVNGRPQPKASYGVKPGDLVACSVLPPPPLEASPEALPLAIVYEDEHLLVINKASDMVMHPAPGHYTGTLVNALLHHCQLPAMQLAQGGAAPLSLEGAAAAAAAAREDASSSGREGDAGASSSGSGGADDERLDQHAAAAAADAAAGQAAGHSGPAASASALASASTSAGPAEQSELEGDEDDDEGGGLLLVGPAGSAGGATIRPGIVHRLDRGTTGLLVVAKTDAAHLSLAQQFKDRTVRRTYHSITLGVPRPTQGRVATYVGRDLRDRKRMAAFAYASARGRTAASNYKVLEPLAGGGAALVQWRLETGRTHQIRVHAKHLGHPLFSDDTYSSTAAAGSIVGAGKPARAAAATAAARALGRPALHAKTLGFVHPATGKEMLFDSQLPSDFEAALAALRGPPFAAQDQAGGTGSSAATDGGPRCPLLSREVLAARAHHNTVMLAVANDAQWDFASNWLHFTKKAGISYYVVAAADAPASERLAAAGEPCFEWIDEAIAGMGAVGGAALECWAGRRDEGSEGWRRITWTKVFIVDAVAEWGFDLVVSDVDVVWFRDPLPLFEQHAHADLIFSTDVTNTVIEPGDQGLDLEGDAGVDVNTGVYLMRAGNGTAAWAHAWRGYFEKCPDHDQMCAYNLMREGPSPPHPEDPRVHAVWGERLWMGIVPPSLAMNAHSLFLQQLHKVKGVEPYVVHLTWTYNGIAGKRPRMRDLQLWADPPAYYAEGDFVTVDLQLPQPLRDFNLWNENEDMVAFHLASIHAQLQQAYVGWALAAAAGRAFILPKFVCYCEKIWYGVVRCRAVASQAMPLPVTCPQDYVFHPGQYSDDPDQWGPPVELARLRDAMEAAFTAEEVASLARRTAQRKAVFGPLAPWLLKQACAQLAPLAAAEFNAWQRIGRLPRGDAHSAIALVAKTSSPTQPSDLRGIAVGALLAKLFAAGLERRVTAHAEAAGLHAEGQFGFRRQRSTEQAALALRTVIECHRQQRQCGGSSTRSEQPQRRHTRRRRQRGGSQLWACFVDFKQAYDRVPRAQLWQRLESMGYGGQWLRAVRALYADVPMSVTAPGLEGRVFSATQGLKQGCPLSPTLFSLYIADWEERVLSAAAAGMPLALPQLAGQPVPPLLYADDMALLATTANGLQQQLRLLEQYCAERGLTVNVVKTKVMLLAGAADEQTAMQRVRRARHTFDGAPVAGVAAFKYLGLVFHCTQPVGEAAAEGRARVARFAAASFEGRCTALGLEAARLLLSLYRQMVDSTLSYGAAVWSPGLSLAAVRRLGTQAGAAGGGSGLSAAAQQHYRTLRRLLGLPQRAPRATVLAETGEPPLHAHWLARTARFWNSLVAAPEGSLMRQVLDASLQLAADHTPSRHRGPHGIAQMPWAAQLQSALAEADIAADLQQRQPLQPEAVQVAALQHYLQHLQTAVQRRGANRLQHYFDCVRPECLEVAGYGMAPYLVELQG</sequence>
<comment type="similarity">
    <text evidence="2">Belongs to the pseudouridine synthase RluA family.</text>
</comment>
<dbReference type="InterPro" id="IPR005069">
    <property type="entry name" value="Nucl-diP-sugar_transferase"/>
</dbReference>
<dbReference type="InterPro" id="IPR006145">
    <property type="entry name" value="PsdUridine_synth_RsuA/RluA"/>
</dbReference>
<dbReference type="CDD" id="cd02869">
    <property type="entry name" value="PseudoU_synth_RluA_like"/>
    <property type="match status" value="1"/>
</dbReference>
<reference evidence="7 8" key="1">
    <citation type="journal article" date="2018" name="Plant J.">
        <title>Genome sequences of Chlorella sorokiniana UTEX 1602 and Micractinium conductrix SAG 241.80: implications to maltose excretion by a green alga.</title>
        <authorList>
            <person name="Arriola M.B."/>
            <person name="Velmurugan N."/>
            <person name="Zhang Y."/>
            <person name="Plunkett M.H."/>
            <person name="Hondzo H."/>
            <person name="Barney B.M."/>
        </authorList>
    </citation>
    <scope>NUCLEOTIDE SEQUENCE [LARGE SCALE GENOMIC DNA]</scope>
    <source>
        <strain evidence="7 8">SAG 241.80</strain>
    </source>
</reference>
<dbReference type="InterPro" id="IPR006224">
    <property type="entry name" value="PsdUridine_synth_RluA-like_CS"/>
</dbReference>
<dbReference type="PROSITE" id="PS50889">
    <property type="entry name" value="S4"/>
    <property type="match status" value="1"/>
</dbReference>
<evidence type="ECO:0000256" key="1">
    <source>
        <dbReference type="ARBA" id="ARBA00000073"/>
    </source>
</evidence>
<dbReference type="GO" id="GO:0009982">
    <property type="term" value="F:pseudouridine synthase activity"/>
    <property type="evidence" value="ECO:0007669"/>
    <property type="project" value="InterPro"/>
</dbReference>
<dbReference type="SUPFAM" id="SSF55174">
    <property type="entry name" value="Alpha-L RNA-binding motif"/>
    <property type="match status" value="1"/>
</dbReference>
<evidence type="ECO:0000259" key="6">
    <source>
        <dbReference type="PROSITE" id="PS50878"/>
    </source>
</evidence>
<dbReference type="InterPro" id="IPR002942">
    <property type="entry name" value="S4_RNA-bd"/>
</dbReference>
<dbReference type="InterPro" id="IPR043502">
    <property type="entry name" value="DNA/RNA_pol_sf"/>
</dbReference>
<dbReference type="CDD" id="cd01650">
    <property type="entry name" value="RT_nLTR_like"/>
    <property type="match status" value="1"/>
</dbReference>
<keyword evidence="4" id="KW-0694">RNA-binding</keyword>
<protein>
    <submittedName>
        <fullName evidence="7">Ribosomal large subunit pseudouridine synthase D</fullName>
    </submittedName>
</protein>
<feature type="compositionally biased region" description="Low complexity" evidence="5">
    <location>
        <begin position="215"/>
        <end position="251"/>
    </location>
</feature>
<gene>
    <name evidence="7" type="ORF">C2E20_8792</name>
</gene>
<feature type="region of interest" description="Disordered" evidence="5">
    <location>
        <begin position="1060"/>
        <end position="1082"/>
    </location>
</feature>
<dbReference type="PANTHER" id="PTHR46936">
    <property type="entry name" value="ARABINOSYLTRANSFERASE XEG113"/>
    <property type="match status" value="1"/>
</dbReference>
<dbReference type="InterPro" id="IPR053250">
    <property type="entry name" value="Glycosyltransferase_77"/>
</dbReference>
<feature type="domain" description="Reverse transcriptase" evidence="6">
    <location>
        <begin position="967"/>
        <end position="1278"/>
    </location>
</feature>
<dbReference type="Pfam" id="PF00849">
    <property type="entry name" value="PseudoU_synth_2"/>
    <property type="match status" value="1"/>
</dbReference>
<evidence type="ECO:0000256" key="4">
    <source>
        <dbReference type="PROSITE-ProRule" id="PRU00182"/>
    </source>
</evidence>
<name>A0A2P6V0C4_9CHLO</name>
<dbReference type="PROSITE" id="PS01129">
    <property type="entry name" value="PSI_RLU"/>
    <property type="match status" value="1"/>
</dbReference>
<dbReference type="Proteomes" id="UP000239649">
    <property type="component" value="Unassembled WGS sequence"/>
</dbReference>
<dbReference type="InterPro" id="IPR000477">
    <property type="entry name" value="RT_dom"/>
</dbReference>
<dbReference type="PROSITE" id="PS50878">
    <property type="entry name" value="RT_POL"/>
    <property type="match status" value="1"/>
</dbReference>
<accession>A0A2P6V0C4</accession>
<dbReference type="InterPro" id="IPR036986">
    <property type="entry name" value="S4_RNA-bd_sf"/>
</dbReference>
<dbReference type="Pfam" id="PF01479">
    <property type="entry name" value="S4"/>
    <property type="match status" value="1"/>
</dbReference>
<dbReference type="InterPro" id="IPR020103">
    <property type="entry name" value="PsdUridine_synth_cat_dom_sf"/>
</dbReference>
<dbReference type="SMART" id="SM00363">
    <property type="entry name" value="S4"/>
    <property type="match status" value="1"/>
</dbReference>
<dbReference type="Gene3D" id="3.10.290.10">
    <property type="entry name" value="RNA-binding S4 domain"/>
    <property type="match status" value="1"/>
</dbReference>
<keyword evidence="8" id="KW-1185">Reference proteome</keyword>
<dbReference type="GO" id="GO:0052636">
    <property type="term" value="F:arabinosyltransferase activity"/>
    <property type="evidence" value="ECO:0007669"/>
    <property type="project" value="TreeGrafter"/>
</dbReference>
<evidence type="ECO:0000256" key="2">
    <source>
        <dbReference type="ARBA" id="ARBA00010876"/>
    </source>
</evidence>
<dbReference type="EMBL" id="LHPF02000055">
    <property type="protein sequence ID" value="PSC67546.1"/>
    <property type="molecule type" value="Genomic_DNA"/>
</dbReference>
<dbReference type="GO" id="GO:0005794">
    <property type="term" value="C:Golgi apparatus"/>
    <property type="evidence" value="ECO:0007669"/>
    <property type="project" value="TreeGrafter"/>
</dbReference>
<feature type="region of interest" description="Disordered" evidence="5">
    <location>
        <begin position="185"/>
        <end position="273"/>
    </location>
</feature>
<dbReference type="Gene3D" id="3.30.2350.10">
    <property type="entry name" value="Pseudouridine synthase"/>
    <property type="match status" value="2"/>
</dbReference>
<evidence type="ECO:0000256" key="5">
    <source>
        <dbReference type="SAM" id="MobiDB-lite"/>
    </source>
</evidence>
<dbReference type="Pfam" id="PF03407">
    <property type="entry name" value="Nucleotid_trans"/>
    <property type="match status" value="1"/>
</dbReference>
<organism evidence="7 8">
    <name type="scientific">Micractinium conductrix</name>
    <dbReference type="NCBI Taxonomy" id="554055"/>
    <lineage>
        <taxon>Eukaryota</taxon>
        <taxon>Viridiplantae</taxon>
        <taxon>Chlorophyta</taxon>
        <taxon>core chlorophytes</taxon>
        <taxon>Trebouxiophyceae</taxon>
        <taxon>Chlorellales</taxon>
        <taxon>Chlorellaceae</taxon>
        <taxon>Chlorella clade</taxon>
        <taxon>Micractinium</taxon>
    </lineage>
</organism>
<comment type="caution">
    <text evidence="7">The sequence shown here is derived from an EMBL/GenBank/DDBJ whole genome shotgun (WGS) entry which is preliminary data.</text>
</comment>
<dbReference type="Pfam" id="PF00078">
    <property type="entry name" value="RVT_1"/>
    <property type="match status" value="1"/>
</dbReference>
<feature type="compositionally biased region" description="Acidic residues" evidence="5">
    <location>
        <begin position="254"/>
        <end position="265"/>
    </location>
</feature>
<dbReference type="SUPFAM" id="SSF56672">
    <property type="entry name" value="DNA/RNA polymerases"/>
    <property type="match status" value="1"/>
</dbReference>